<evidence type="ECO:0000313" key="2">
    <source>
        <dbReference type="Proteomes" id="UP000008177"/>
    </source>
</evidence>
<gene>
    <name evidence="1" type="ORF">BofuT4_uP099690.1</name>
</gene>
<name>G2YC18_BOTF4</name>
<dbReference type="EMBL" id="FQ790314">
    <property type="protein sequence ID" value="CCD49459.1"/>
    <property type="molecule type" value="Genomic_DNA"/>
</dbReference>
<dbReference type="Proteomes" id="UP000008177">
    <property type="component" value="Unplaced contigs"/>
</dbReference>
<sequence length="53" mass="5697">MPASLSLAILASAAEDNYSTVNPSFRASLLIPRLASPRLIPIFKSSHDVIMRG</sequence>
<organism evidence="1 2">
    <name type="scientific">Botryotinia fuckeliana (strain T4)</name>
    <name type="common">Noble rot fungus</name>
    <name type="synonym">Botrytis cinerea</name>
    <dbReference type="NCBI Taxonomy" id="999810"/>
    <lineage>
        <taxon>Eukaryota</taxon>
        <taxon>Fungi</taxon>
        <taxon>Dikarya</taxon>
        <taxon>Ascomycota</taxon>
        <taxon>Pezizomycotina</taxon>
        <taxon>Leotiomycetes</taxon>
        <taxon>Helotiales</taxon>
        <taxon>Sclerotiniaceae</taxon>
        <taxon>Botrytis</taxon>
    </lineage>
</organism>
<dbReference type="AlphaFoldDB" id="G2YC18"/>
<dbReference type="HOGENOM" id="CLU_3068406_0_0_1"/>
<reference evidence="2" key="1">
    <citation type="journal article" date="2011" name="PLoS Genet.">
        <title>Genomic analysis of the necrotrophic fungal pathogens Sclerotinia sclerotiorum and Botrytis cinerea.</title>
        <authorList>
            <person name="Amselem J."/>
            <person name="Cuomo C.A."/>
            <person name="van Kan J.A."/>
            <person name="Viaud M."/>
            <person name="Benito E.P."/>
            <person name="Couloux A."/>
            <person name="Coutinho P.M."/>
            <person name="de Vries R.P."/>
            <person name="Dyer P.S."/>
            <person name="Fillinger S."/>
            <person name="Fournier E."/>
            <person name="Gout L."/>
            <person name="Hahn M."/>
            <person name="Kohn L."/>
            <person name="Lapalu N."/>
            <person name="Plummer K.M."/>
            <person name="Pradier J.M."/>
            <person name="Quevillon E."/>
            <person name="Sharon A."/>
            <person name="Simon A."/>
            <person name="ten Have A."/>
            <person name="Tudzynski B."/>
            <person name="Tudzynski P."/>
            <person name="Wincker P."/>
            <person name="Andrew M."/>
            <person name="Anthouard V."/>
            <person name="Beever R.E."/>
            <person name="Beffa R."/>
            <person name="Benoit I."/>
            <person name="Bouzid O."/>
            <person name="Brault B."/>
            <person name="Chen Z."/>
            <person name="Choquer M."/>
            <person name="Collemare J."/>
            <person name="Cotton P."/>
            <person name="Danchin E.G."/>
            <person name="Da Silva C."/>
            <person name="Gautier A."/>
            <person name="Giraud C."/>
            <person name="Giraud T."/>
            <person name="Gonzalez C."/>
            <person name="Grossetete S."/>
            <person name="Guldener U."/>
            <person name="Henrissat B."/>
            <person name="Howlett B.J."/>
            <person name="Kodira C."/>
            <person name="Kretschmer M."/>
            <person name="Lappartient A."/>
            <person name="Leroch M."/>
            <person name="Levis C."/>
            <person name="Mauceli E."/>
            <person name="Neuveglise C."/>
            <person name="Oeser B."/>
            <person name="Pearson M."/>
            <person name="Poulain J."/>
            <person name="Poussereau N."/>
            <person name="Quesneville H."/>
            <person name="Rascle C."/>
            <person name="Schumacher J."/>
            <person name="Segurens B."/>
            <person name="Sexton A."/>
            <person name="Silva E."/>
            <person name="Sirven C."/>
            <person name="Soanes D.M."/>
            <person name="Talbot N.J."/>
            <person name="Templeton M."/>
            <person name="Yandava C."/>
            <person name="Yarden O."/>
            <person name="Zeng Q."/>
            <person name="Rollins J.A."/>
            <person name="Lebrun M.H."/>
            <person name="Dickman M."/>
        </authorList>
    </citation>
    <scope>NUCLEOTIDE SEQUENCE [LARGE SCALE GENOMIC DNA]</scope>
    <source>
        <strain evidence="2">T4</strain>
    </source>
</reference>
<evidence type="ECO:0000313" key="1">
    <source>
        <dbReference type="EMBL" id="CCD49459.1"/>
    </source>
</evidence>
<accession>G2YC18</accession>
<dbReference type="InParanoid" id="G2YC18"/>
<protein>
    <submittedName>
        <fullName evidence="1">Uncharacterized protein</fullName>
    </submittedName>
</protein>
<proteinExistence type="predicted"/>